<dbReference type="EMBL" id="NRDI02000006">
    <property type="protein sequence ID" value="KAI1515224.1"/>
    <property type="molecule type" value="Genomic_DNA"/>
</dbReference>
<evidence type="ECO:0000313" key="2">
    <source>
        <dbReference type="EMBL" id="KAI1515224.1"/>
    </source>
</evidence>
<sequence length="211" mass="24009">MSESHLTPYELATEERRAMDAVYCQKVTNSPLLSLPGEVRDRIYSHLWHEEEKIVPSPPHTFGFLAHPQNRLAMPMTCRQLQYEIAHLPFTVSTLVGNYRTLDFALTDMLTPAQADFIPTVELEVAYSWLPQTAQIARSLTSILGCLCELRDLRTLILFPNTQLISTRSWNNFSQHVLAAVEEVFDHIPASAKIEVVVASWEDVRSRAYVP</sequence>
<dbReference type="PANTHER" id="PTHR42085">
    <property type="entry name" value="F-BOX DOMAIN-CONTAINING PROTEIN"/>
    <property type="match status" value="1"/>
</dbReference>
<dbReference type="PANTHER" id="PTHR42085:SF1">
    <property type="entry name" value="F-BOX DOMAIN-CONTAINING PROTEIN"/>
    <property type="match status" value="1"/>
</dbReference>
<dbReference type="OrthoDB" id="3645052at2759"/>
<reference evidence="2" key="3">
    <citation type="journal article" date="2022" name="bioRxiv">
        <title>A global pangenome for the wheat fungal pathogen Pyrenophora tritici-repentis and prediction of effector protein structural homology.</title>
        <authorList>
            <person name="Moolhuijzen P."/>
            <person name="See P.T."/>
            <person name="Shi G."/>
            <person name="Powell H.R."/>
            <person name="Cockram J."/>
            <person name="Jorgensen L.N."/>
            <person name="Benslimane H."/>
            <person name="Strelkov S.E."/>
            <person name="Turner J."/>
            <person name="Liu Z."/>
            <person name="Moffat C.S."/>
        </authorList>
    </citation>
    <scope>NUCLEOTIDE SEQUENCE</scope>
    <source>
        <strain evidence="2">86-124</strain>
    </source>
</reference>
<dbReference type="EMBL" id="NQIK02000008">
    <property type="protein sequence ID" value="KAF7567574.1"/>
    <property type="molecule type" value="Genomic_DNA"/>
</dbReference>
<accession>A0A2W1FUY9</accession>
<protein>
    <submittedName>
        <fullName evidence="1">Uncharacterized protein</fullName>
    </submittedName>
</protein>
<evidence type="ECO:0000313" key="4">
    <source>
        <dbReference type="Proteomes" id="UP000249757"/>
    </source>
</evidence>
<dbReference type="Proteomes" id="UP000245464">
    <property type="component" value="Chromosome 8"/>
</dbReference>
<keyword evidence="4" id="KW-1185">Reference proteome</keyword>
<evidence type="ECO:0000313" key="1">
    <source>
        <dbReference type="EMBL" id="KAF7567574.1"/>
    </source>
</evidence>
<dbReference type="Proteomes" id="UP000249757">
    <property type="component" value="Unassembled WGS sequence"/>
</dbReference>
<organism evidence="1 3">
    <name type="scientific">Pyrenophora tritici-repentis</name>
    <dbReference type="NCBI Taxonomy" id="45151"/>
    <lineage>
        <taxon>Eukaryota</taxon>
        <taxon>Fungi</taxon>
        <taxon>Dikarya</taxon>
        <taxon>Ascomycota</taxon>
        <taxon>Pezizomycotina</taxon>
        <taxon>Dothideomycetes</taxon>
        <taxon>Pleosporomycetidae</taxon>
        <taxon>Pleosporales</taxon>
        <taxon>Pleosporineae</taxon>
        <taxon>Pleosporaceae</taxon>
        <taxon>Pyrenophora</taxon>
    </lineage>
</organism>
<evidence type="ECO:0000313" key="3">
    <source>
        <dbReference type="Proteomes" id="UP000245464"/>
    </source>
</evidence>
<name>A0A2W1FUY9_9PLEO</name>
<proteinExistence type="predicted"/>
<reference evidence="1" key="1">
    <citation type="journal article" date="2018" name="BMC Genomics">
        <title>Comparative genomics of the wheat fungal pathogen Pyrenophora tritici-repentis reveals chromosomal variations and genome plasticity.</title>
        <authorList>
            <person name="Moolhuijzen P."/>
            <person name="See P.T."/>
            <person name="Hane J.K."/>
            <person name="Shi G."/>
            <person name="Liu Z."/>
            <person name="Oliver R.P."/>
            <person name="Moffat C.S."/>
        </authorList>
    </citation>
    <scope>NUCLEOTIDE SEQUENCE [LARGE SCALE GENOMIC DNA]</scope>
    <source>
        <strain evidence="1">M4</strain>
    </source>
</reference>
<reference evidence="4" key="4">
    <citation type="journal article" date="2022" name="Microb. Genom.">
        <title>A global pangenome for the wheat fungal pathogen Pyrenophora tritici-repentis and prediction of effector protein structural homology.</title>
        <authorList>
            <person name="Moolhuijzen P.M."/>
            <person name="See P.T."/>
            <person name="Shi G."/>
            <person name="Powell H.R."/>
            <person name="Cockram J."/>
            <person name="Jorgensen L.N."/>
            <person name="Benslimane H."/>
            <person name="Strelkov S.E."/>
            <person name="Turner J."/>
            <person name="Liu Z."/>
            <person name="Moffat C.S."/>
        </authorList>
    </citation>
    <scope>NUCLEOTIDE SEQUENCE [LARGE SCALE GENOMIC DNA]</scope>
</reference>
<comment type="caution">
    <text evidence="1">The sequence shown here is derived from an EMBL/GenBank/DDBJ whole genome shotgun (WGS) entry which is preliminary data.</text>
</comment>
<dbReference type="AlphaFoldDB" id="A0A2W1FUY9"/>
<gene>
    <name evidence="2" type="ORF">Ptr86124_005225</name>
    <name evidence="1" type="ORF">PtrM4_141650</name>
</gene>
<reference evidence="2" key="2">
    <citation type="submission" date="2021-05" db="EMBL/GenBank/DDBJ databases">
        <authorList>
            <person name="Moolhuijzen P.M."/>
            <person name="Moffat C.S."/>
        </authorList>
    </citation>
    <scope>NUCLEOTIDE SEQUENCE</scope>
    <source>
        <strain evidence="2">86-124</strain>
    </source>
</reference>
<dbReference type="InterPro" id="IPR038883">
    <property type="entry name" value="AN11006-like"/>
</dbReference>